<protein>
    <submittedName>
        <fullName evidence="1">Uncharacterized protein</fullName>
    </submittedName>
</protein>
<comment type="caution">
    <text evidence="1">The sequence shown here is derived from an EMBL/GenBank/DDBJ whole genome shotgun (WGS) entry which is preliminary data.</text>
</comment>
<dbReference type="AlphaFoldDB" id="A0A0L0UMC4"/>
<reference evidence="2" key="1">
    <citation type="submission" date="2014-03" db="EMBL/GenBank/DDBJ databases">
        <title>The Genome Sequence of Puccinia striiformis f. sp. tritici PST-78.</title>
        <authorList>
            <consortium name="The Broad Institute Genome Sequencing Platform"/>
            <person name="Cuomo C."/>
            <person name="Hulbert S."/>
            <person name="Chen X."/>
            <person name="Walker B."/>
            <person name="Young S.K."/>
            <person name="Zeng Q."/>
            <person name="Gargeya S."/>
            <person name="Fitzgerald M."/>
            <person name="Haas B."/>
            <person name="Abouelleil A."/>
            <person name="Alvarado L."/>
            <person name="Arachchi H.M."/>
            <person name="Berlin A.M."/>
            <person name="Chapman S.B."/>
            <person name="Goldberg J."/>
            <person name="Griggs A."/>
            <person name="Gujja S."/>
            <person name="Hansen M."/>
            <person name="Howarth C."/>
            <person name="Imamovic A."/>
            <person name="Larimer J."/>
            <person name="McCowan C."/>
            <person name="Montmayeur A."/>
            <person name="Murphy C."/>
            <person name="Neiman D."/>
            <person name="Pearson M."/>
            <person name="Priest M."/>
            <person name="Roberts A."/>
            <person name="Saif S."/>
            <person name="Shea T."/>
            <person name="Sisk P."/>
            <person name="Sykes S."/>
            <person name="Wortman J."/>
            <person name="Nusbaum C."/>
            <person name="Birren B."/>
        </authorList>
    </citation>
    <scope>NUCLEOTIDE SEQUENCE [LARGE SCALE GENOMIC DNA]</scope>
    <source>
        <strain evidence="2">race PST-78</strain>
    </source>
</reference>
<evidence type="ECO:0000313" key="1">
    <source>
        <dbReference type="EMBL" id="KNE88115.1"/>
    </source>
</evidence>
<name>A0A0L0UMC4_9BASI</name>
<dbReference type="STRING" id="1165861.A0A0L0UMC4"/>
<dbReference type="EMBL" id="AJIL01003089">
    <property type="protein sequence ID" value="KNE88115.1"/>
    <property type="molecule type" value="Genomic_DNA"/>
</dbReference>
<keyword evidence="2" id="KW-1185">Reference proteome</keyword>
<proteinExistence type="predicted"/>
<organism evidence="1 2">
    <name type="scientific">Puccinia striiformis f. sp. tritici PST-78</name>
    <dbReference type="NCBI Taxonomy" id="1165861"/>
    <lineage>
        <taxon>Eukaryota</taxon>
        <taxon>Fungi</taxon>
        <taxon>Dikarya</taxon>
        <taxon>Basidiomycota</taxon>
        <taxon>Pucciniomycotina</taxon>
        <taxon>Pucciniomycetes</taxon>
        <taxon>Pucciniales</taxon>
        <taxon>Pucciniaceae</taxon>
        <taxon>Puccinia</taxon>
    </lineage>
</organism>
<gene>
    <name evidence="1" type="ORF">PSTG_18490</name>
</gene>
<accession>A0A0L0UMC4</accession>
<sequence>MENQKELQKHGDQLNQMQTLRKQFSEQIVNLEKASRQDQTKLAGQASRIESLFQGGKSVTQRQDEIDSQLEAVKELVSNVSNAKLPVADTQQSMASFGFLIHIYIPKIDCDCESL</sequence>
<dbReference type="Proteomes" id="UP000054564">
    <property type="component" value="Unassembled WGS sequence"/>
</dbReference>
<evidence type="ECO:0000313" key="2">
    <source>
        <dbReference type="Proteomes" id="UP000054564"/>
    </source>
</evidence>